<dbReference type="FunFam" id="3.30.160.60:FF:000130">
    <property type="entry name" value="Spalt-like transcription factor 4"/>
    <property type="match status" value="1"/>
</dbReference>
<dbReference type="InParanoid" id="A0A6J2XQ71"/>
<keyword evidence="3" id="KW-0677">Repeat</keyword>
<keyword evidence="2" id="KW-0479">Metal-binding</keyword>
<dbReference type="FunFam" id="3.30.160.60:FF:000230">
    <property type="entry name" value="Zinc finger protein 148"/>
    <property type="match status" value="1"/>
</dbReference>
<organism evidence="11 12">
    <name type="scientific">Sitophilus oryzae</name>
    <name type="common">Rice weevil</name>
    <name type="synonym">Curculio oryzae</name>
    <dbReference type="NCBI Taxonomy" id="7048"/>
    <lineage>
        <taxon>Eukaryota</taxon>
        <taxon>Metazoa</taxon>
        <taxon>Ecdysozoa</taxon>
        <taxon>Arthropoda</taxon>
        <taxon>Hexapoda</taxon>
        <taxon>Insecta</taxon>
        <taxon>Pterygota</taxon>
        <taxon>Neoptera</taxon>
        <taxon>Endopterygota</taxon>
        <taxon>Coleoptera</taxon>
        <taxon>Polyphaga</taxon>
        <taxon>Cucujiformia</taxon>
        <taxon>Curculionidae</taxon>
        <taxon>Dryophthorinae</taxon>
        <taxon>Sitophilus</taxon>
    </lineage>
</organism>
<evidence type="ECO:0000256" key="8">
    <source>
        <dbReference type="ARBA" id="ARBA00023242"/>
    </source>
</evidence>
<evidence type="ECO:0000256" key="5">
    <source>
        <dbReference type="ARBA" id="ARBA00022833"/>
    </source>
</evidence>
<gene>
    <name evidence="12" type="primary">LOC115879897</name>
</gene>
<dbReference type="PANTHER" id="PTHR24394:SF44">
    <property type="entry name" value="ZINC FINGER PROTEIN 271-LIKE"/>
    <property type="match status" value="1"/>
</dbReference>
<evidence type="ECO:0000256" key="4">
    <source>
        <dbReference type="ARBA" id="ARBA00022771"/>
    </source>
</evidence>
<dbReference type="PROSITE" id="PS00028">
    <property type="entry name" value="ZINC_FINGER_C2H2_1"/>
    <property type="match status" value="5"/>
</dbReference>
<name>A0A6J2XQ71_SITOR</name>
<dbReference type="OrthoDB" id="6776335at2759"/>
<dbReference type="Pfam" id="PF00096">
    <property type="entry name" value="zf-C2H2"/>
    <property type="match status" value="5"/>
</dbReference>
<feature type="domain" description="C2H2-type" evidence="10">
    <location>
        <begin position="13"/>
        <end position="36"/>
    </location>
</feature>
<dbReference type="InterPro" id="IPR036236">
    <property type="entry name" value="Znf_C2H2_sf"/>
</dbReference>
<dbReference type="AlphaFoldDB" id="A0A6J2XQ71"/>
<keyword evidence="5" id="KW-0862">Zinc</keyword>
<keyword evidence="4 9" id="KW-0863">Zinc-finger</keyword>
<dbReference type="FunFam" id="3.30.160.60:FF:000706">
    <property type="entry name" value="Zinc finger protein"/>
    <property type="match status" value="1"/>
</dbReference>
<dbReference type="SUPFAM" id="SSF57667">
    <property type="entry name" value="beta-beta-alpha zinc fingers"/>
    <property type="match status" value="4"/>
</dbReference>
<evidence type="ECO:0000256" key="9">
    <source>
        <dbReference type="PROSITE-ProRule" id="PRU00042"/>
    </source>
</evidence>
<dbReference type="InterPro" id="IPR013087">
    <property type="entry name" value="Znf_C2H2_type"/>
</dbReference>
<evidence type="ECO:0000256" key="7">
    <source>
        <dbReference type="ARBA" id="ARBA00023163"/>
    </source>
</evidence>
<evidence type="ECO:0000256" key="2">
    <source>
        <dbReference type="ARBA" id="ARBA00022723"/>
    </source>
</evidence>
<dbReference type="GO" id="GO:0008270">
    <property type="term" value="F:zinc ion binding"/>
    <property type="evidence" value="ECO:0007669"/>
    <property type="project" value="UniProtKB-KW"/>
</dbReference>
<feature type="domain" description="C2H2-type" evidence="10">
    <location>
        <begin position="171"/>
        <end position="194"/>
    </location>
</feature>
<keyword evidence="11" id="KW-1185">Reference proteome</keyword>
<reference evidence="12" key="1">
    <citation type="submission" date="2025-08" db="UniProtKB">
        <authorList>
            <consortium name="RefSeq"/>
        </authorList>
    </citation>
    <scope>IDENTIFICATION</scope>
    <source>
        <tissue evidence="12">Gonads</tissue>
    </source>
</reference>
<dbReference type="KEGG" id="soy:115879897"/>
<sequence>MRNHMRIHKEKRFKCETCGKAFKANEERLRHIRHVHEKIPYKTKMCDICGKVTTNYRMHVKVSHSSRTEKKEYVCEKCGTVFKSQYLLKKHLGQNSHNESKVFPKKQKKPLKRGFSCPVCNKVITTNESLQVHIRIHTGEKPFECLECGKCFISKGYLRAHGVVHTKEKPYVCKICSKGFTQRGTLKAHLVKRHPHDIL</sequence>
<evidence type="ECO:0000259" key="10">
    <source>
        <dbReference type="PROSITE" id="PS50157"/>
    </source>
</evidence>
<feature type="domain" description="C2H2-type" evidence="10">
    <location>
        <begin position="73"/>
        <end position="102"/>
    </location>
</feature>
<dbReference type="PANTHER" id="PTHR24394">
    <property type="entry name" value="ZINC FINGER PROTEIN"/>
    <property type="match status" value="1"/>
</dbReference>
<keyword evidence="6" id="KW-0805">Transcription regulation</keyword>
<evidence type="ECO:0000313" key="11">
    <source>
        <dbReference type="Proteomes" id="UP000504635"/>
    </source>
</evidence>
<dbReference type="Proteomes" id="UP000504635">
    <property type="component" value="Unplaced"/>
</dbReference>
<dbReference type="SMART" id="SM00355">
    <property type="entry name" value="ZnF_C2H2"/>
    <property type="match status" value="6"/>
</dbReference>
<dbReference type="RefSeq" id="XP_030752799.1">
    <property type="nucleotide sequence ID" value="XM_030896939.1"/>
</dbReference>
<dbReference type="GeneID" id="115879897"/>
<evidence type="ECO:0000256" key="3">
    <source>
        <dbReference type="ARBA" id="ARBA00022737"/>
    </source>
</evidence>
<accession>A0A6J2XQ71</accession>
<dbReference type="PROSITE" id="PS50157">
    <property type="entry name" value="ZINC_FINGER_C2H2_2"/>
    <property type="match status" value="5"/>
</dbReference>
<keyword evidence="7" id="KW-0804">Transcription</keyword>
<evidence type="ECO:0000256" key="1">
    <source>
        <dbReference type="ARBA" id="ARBA00004123"/>
    </source>
</evidence>
<feature type="domain" description="C2H2-type" evidence="10">
    <location>
        <begin position="115"/>
        <end position="142"/>
    </location>
</feature>
<protein>
    <submittedName>
        <fullName evidence="12">Zinc finger protein 674-like</fullName>
    </submittedName>
</protein>
<evidence type="ECO:0000313" key="12">
    <source>
        <dbReference type="RefSeq" id="XP_030752799.1"/>
    </source>
</evidence>
<proteinExistence type="predicted"/>
<comment type="subcellular location">
    <subcellularLocation>
        <location evidence="1">Nucleus</location>
    </subcellularLocation>
</comment>
<dbReference type="GO" id="GO:0000981">
    <property type="term" value="F:DNA-binding transcription factor activity, RNA polymerase II-specific"/>
    <property type="evidence" value="ECO:0007669"/>
    <property type="project" value="TreeGrafter"/>
</dbReference>
<feature type="domain" description="C2H2-type" evidence="10">
    <location>
        <begin position="143"/>
        <end position="170"/>
    </location>
</feature>
<dbReference type="Gene3D" id="3.30.160.60">
    <property type="entry name" value="Classic Zinc Finger"/>
    <property type="match status" value="5"/>
</dbReference>
<evidence type="ECO:0000256" key="6">
    <source>
        <dbReference type="ARBA" id="ARBA00023015"/>
    </source>
</evidence>
<keyword evidence="8" id="KW-0539">Nucleus</keyword>
<dbReference type="GO" id="GO:0005634">
    <property type="term" value="C:nucleus"/>
    <property type="evidence" value="ECO:0007669"/>
    <property type="project" value="UniProtKB-SubCell"/>
</dbReference>